<evidence type="ECO:0000259" key="4">
    <source>
        <dbReference type="Pfam" id="PF01370"/>
    </source>
</evidence>
<dbReference type="Gene3D" id="3.40.50.720">
    <property type="entry name" value="NAD(P)-binding Rossmann-like Domain"/>
    <property type="match status" value="1"/>
</dbReference>
<keyword evidence="2" id="KW-0520">NAD</keyword>
<dbReference type="EMBL" id="HBIX01001521">
    <property type="protein sequence ID" value="CAE0708413.1"/>
    <property type="molecule type" value="Transcribed_RNA"/>
</dbReference>
<name>A0A6U9VNA0_9STRA</name>
<reference evidence="5" key="1">
    <citation type="submission" date="2021-01" db="EMBL/GenBank/DDBJ databases">
        <authorList>
            <person name="Corre E."/>
            <person name="Pelletier E."/>
            <person name="Niang G."/>
            <person name="Scheremetjew M."/>
            <person name="Finn R."/>
            <person name="Kale V."/>
            <person name="Holt S."/>
            <person name="Cochrane G."/>
            <person name="Meng A."/>
            <person name="Brown T."/>
            <person name="Cohen L."/>
        </authorList>
    </citation>
    <scope>NUCLEOTIDE SEQUENCE</scope>
    <source>
        <strain evidence="5">10249 10 AB</strain>
    </source>
</reference>
<gene>
    <name evidence="5" type="ORF">PAUS00366_LOCUS1133</name>
    <name evidence="6" type="ORF">PAUS00366_LOCUS1134</name>
</gene>
<proteinExistence type="inferred from homology"/>
<feature type="compositionally biased region" description="Basic and acidic residues" evidence="3">
    <location>
        <begin position="915"/>
        <end position="940"/>
    </location>
</feature>
<feature type="compositionally biased region" description="Basic and acidic residues" evidence="3">
    <location>
        <begin position="982"/>
        <end position="1004"/>
    </location>
</feature>
<dbReference type="SUPFAM" id="SSF51735">
    <property type="entry name" value="NAD(P)-binding Rossmann-fold domains"/>
    <property type="match status" value="1"/>
</dbReference>
<dbReference type="PANTHER" id="PTHR43574">
    <property type="entry name" value="EPIMERASE-RELATED"/>
    <property type="match status" value="1"/>
</dbReference>
<accession>A0A6U9VNA0</accession>
<feature type="compositionally biased region" description="Polar residues" evidence="3">
    <location>
        <begin position="411"/>
        <end position="422"/>
    </location>
</feature>
<dbReference type="Pfam" id="PF01370">
    <property type="entry name" value="Epimerase"/>
    <property type="match status" value="1"/>
</dbReference>
<feature type="region of interest" description="Disordered" evidence="3">
    <location>
        <begin position="915"/>
        <end position="1024"/>
    </location>
</feature>
<evidence type="ECO:0000256" key="3">
    <source>
        <dbReference type="SAM" id="MobiDB-lite"/>
    </source>
</evidence>
<evidence type="ECO:0000256" key="2">
    <source>
        <dbReference type="ARBA" id="ARBA00023027"/>
    </source>
</evidence>
<dbReference type="InterPro" id="IPR001509">
    <property type="entry name" value="Epimerase_deHydtase"/>
</dbReference>
<feature type="compositionally biased region" description="Basic and acidic residues" evidence="3">
    <location>
        <begin position="371"/>
        <end position="380"/>
    </location>
</feature>
<feature type="region of interest" description="Disordered" evidence="3">
    <location>
        <begin position="355"/>
        <end position="380"/>
    </location>
</feature>
<evidence type="ECO:0000313" key="6">
    <source>
        <dbReference type="EMBL" id="CAE0708414.1"/>
    </source>
</evidence>
<feature type="domain" description="NAD-dependent epimerase/dehydratase" evidence="4">
    <location>
        <begin position="76"/>
        <end position="356"/>
    </location>
</feature>
<feature type="compositionally biased region" description="Acidic residues" evidence="3">
    <location>
        <begin position="941"/>
        <end position="952"/>
    </location>
</feature>
<organism evidence="5">
    <name type="scientific">Pseudo-nitzschia australis</name>
    <dbReference type="NCBI Taxonomy" id="44445"/>
    <lineage>
        <taxon>Eukaryota</taxon>
        <taxon>Sar</taxon>
        <taxon>Stramenopiles</taxon>
        <taxon>Ochrophyta</taxon>
        <taxon>Bacillariophyta</taxon>
        <taxon>Bacillariophyceae</taxon>
        <taxon>Bacillariophycidae</taxon>
        <taxon>Bacillariales</taxon>
        <taxon>Bacillariaceae</taxon>
        <taxon>Pseudo-nitzschia</taxon>
    </lineage>
</organism>
<dbReference type="EMBL" id="HBIX01001522">
    <property type="protein sequence ID" value="CAE0708414.1"/>
    <property type="molecule type" value="Transcribed_RNA"/>
</dbReference>
<dbReference type="InterPro" id="IPR036291">
    <property type="entry name" value="NAD(P)-bd_dom_sf"/>
</dbReference>
<protein>
    <recommendedName>
        <fullName evidence="4">NAD-dependent epimerase/dehydratase domain-containing protein</fullName>
    </recommendedName>
</protein>
<sequence length="1056" mass="118184">MGRTRNHKNDKHGKNNSRMWISSSFRIVVLCWLCILSSTLTIRICQAQSQEPKETAINRNSKKENGDAFLTDDSVILITGAAGFLGSELALALHRTYSPKRIICVDRMGDHPDTQEELALFEFQRQRSFNVMQTLGESGRFYRVDFSPMIPEYFDMGEVPVLDHIFRENPDISHVVHLADPFPHSALQAVPREKDVPKAGMMEALLEQLAKHERDNNNNGKDNFDYVPPNFVYASTFEVYPHHTSLLNLVQGSSNNNEKKGESDKSITEPIHLLLEEKQTLSTPLSLRGASKMMDEMIAKLYYDTKGIYSVGLRFFSVYGPWGVPGSPLFEMAERAVAGDLDGLTEDDEITNFHSGLNGVNIGDNHDDEETDRKNKKDKSQNLLDWKKLMHDFVYIDDAVDAIMAAMQFRSDPSPQSSSANDKTSERQHQQNTPHPIIFNVASGQGHSLEDVLDVMQEYFPGKNKKNSDASRTGDSNSSGFTGLIGSIKRAEALLGYEPQVSLREGIVKMLAWHYDRAFPYGGHSVPKKDKGRVDIDTKEEKIEFVSQQGIAGCLQFDKECLRGTPVFPCASECSHKAQCTKSSYDEVIAMTQRLTYNCKSVLYTVDLDDSLVSLPSASTKKNRKSKSFLNGTCNLAFVSQQSFLVKSRQTASKTGNDLLRDGSWVLIPLKVVPLNTAATIGSNASNGSGVDKNEILKLLPKLSPGLFFGSKNTKRAIYVDPDIVIDNIPKLLQESYAQPYHKEMEGATAMLIGRGTPKDYFADYGDDEEEIILKLDDPNHQHQVLESTNTLVQNAAYRMVKIAVSDNLFGDGFMELLDSRWIVHGLQSDDGRLFRCDVLGEILQWEVTSDKSALEFVLGLHDMWSRVIAKASGVSPWWIGENVVTVPEGQQRQRQSTERRRLLEEEVAVVDTAKRNSREKLNTPVIEEKHGEKDGTKETTEDDDDVSEEDSHEQNTEETSGEGEENERGEFVADAAAQKEVTADEEKRGDSSDELQGDRGAVDEKEEEENDDEESQQRDFSSYDAWMGILSSSNTKYFVRIVPSSEVGVVSIKDS</sequence>
<comment type="similarity">
    <text evidence="1">Belongs to the NAD(P)-dependent epimerase/dehydratase family.</text>
</comment>
<evidence type="ECO:0000313" key="5">
    <source>
        <dbReference type="EMBL" id="CAE0708413.1"/>
    </source>
</evidence>
<dbReference type="AlphaFoldDB" id="A0A6U9VNA0"/>
<feature type="compositionally biased region" description="Acidic residues" evidence="3">
    <location>
        <begin position="1005"/>
        <end position="1015"/>
    </location>
</feature>
<evidence type="ECO:0000256" key="1">
    <source>
        <dbReference type="ARBA" id="ARBA00007637"/>
    </source>
</evidence>
<feature type="region of interest" description="Disordered" evidence="3">
    <location>
        <begin position="410"/>
        <end position="432"/>
    </location>
</feature>